<sequence>MTEPQSDSVRWLTPEERQAWLALYAVATRLPGTLDADLFRRARITLFDYHVLAMTSESPDRQLAMSELAAYSNASLSRLSHVVKKLEQRGWMRRSPSTTDARVTTAAITDEGMAALVDLAPGHVESVRKAVFDVLDDQDVADLARVGNKILTLLDPAAARPGAPTEGA</sequence>
<comment type="caution">
    <text evidence="2">The sequence shown here is derived from an EMBL/GenBank/DDBJ whole genome shotgun (WGS) entry which is preliminary data.</text>
</comment>
<dbReference type="SUPFAM" id="SSF46785">
    <property type="entry name" value="Winged helix' DNA-binding domain"/>
    <property type="match status" value="1"/>
</dbReference>
<reference evidence="2" key="1">
    <citation type="submission" date="2021-10" db="EMBL/GenBank/DDBJ databases">
        <title>Novel species in genus Arthrobacter.</title>
        <authorList>
            <person name="Liu Y."/>
        </authorList>
    </citation>
    <scope>NUCLEOTIDE SEQUENCE</scope>
    <source>
        <strain evidence="2">Zg-Y453</strain>
    </source>
</reference>
<dbReference type="InterPro" id="IPR039422">
    <property type="entry name" value="MarR/SlyA-like"/>
</dbReference>
<gene>
    <name evidence="2" type="ORF">LJ757_00290</name>
</gene>
<dbReference type="Gene3D" id="1.10.10.10">
    <property type="entry name" value="Winged helix-like DNA-binding domain superfamily/Winged helix DNA-binding domain"/>
    <property type="match status" value="1"/>
</dbReference>
<dbReference type="Pfam" id="PF01047">
    <property type="entry name" value="MarR"/>
    <property type="match status" value="1"/>
</dbReference>
<dbReference type="GO" id="GO:0006950">
    <property type="term" value="P:response to stress"/>
    <property type="evidence" value="ECO:0007669"/>
    <property type="project" value="TreeGrafter"/>
</dbReference>
<dbReference type="SMART" id="SM00347">
    <property type="entry name" value="HTH_MARR"/>
    <property type="match status" value="1"/>
</dbReference>
<dbReference type="InterPro" id="IPR036388">
    <property type="entry name" value="WH-like_DNA-bd_sf"/>
</dbReference>
<dbReference type="Proteomes" id="UP001139158">
    <property type="component" value="Unassembled WGS sequence"/>
</dbReference>
<dbReference type="InterPro" id="IPR000835">
    <property type="entry name" value="HTH_MarR-typ"/>
</dbReference>
<evidence type="ECO:0000313" key="3">
    <source>
        <dbReference type="Proteomes" id="UP001139158"/>
    </source>
</evidence>
<protein>
    <submittedName>
        <fullName evidence="2">MarR family transcriptional regulator</fullName>
    </submittedName>
</protein>
<keyword evidence="3" id="KW-1185">Reference proteome</keyword>
<dbReference type="RefSeq" id="WP_227893992.1">
    <property type="nucleotide sequence ID" value="NZ_CP099466.1"/>
</dbReference>
<dbReference type="AlphaFoldDB" id="A0A9X1MAH5"/>
<accession>A0A9X1MAH5</accession>
<evidence type="ECO:0000313" key="2">
    <source>
        <dbReference type="EMBL" id="MCC3296243.1"/>
    </source>
</evidence>
<dbReference type="InterPro" id="IPR036390">
    <property type="entry name" value="WH_DNA-bd_sf"/>
</dbReference>
<feature type="domain" description="HTH marR-type" evidence="1">
    <location>
        <begin position="16"/>
        <end position="152"/>
    </location>
</feature>
<name>A0A9X1MAH5_9MICC</name>
<dbReference type="PANTHER" id="PTHR33164:SF99">
    <property type="entry name" value="MARR FAMILY REGULATORY PROTEIN"/>
    <property type="match status" value="1"/>
</dbReference>
<dbReference type="PANTHER" id="PTHR33164">
    <property type="entry name" value="TRANSCRIPTIONAL REGULATOR, MARR FAMILY"/>
    <property type="match status" value="1"/>
</dbReference>
<proteinExistence type="predicted"/>
<dbReference type="GO" id="GO:0003700">
    <property type="term" value="F:DNA-binding transcription factor activity"/>
    <property type="evidence" value="ECO:0007669"/>
    <property type="project" value="InterPro"/>
</dbReference>
<dbReference type="EMBL" id="JAJFZV010000001">
    <property type="protein sequence ID" value="MCC3296243.1"/>
    <property type="molecule type" value="Genomic_DNA"/>
</dbReference>
<organism evidence="2 3">
    <name type="scientific">Arthrobacter caoxuetaonis</name>
    <dbReference type="NCBI Taxonomy" id="2886935"/>
    <lineage>
        <taxon>Bacteria</taxon>
        <taxon>Bacillati</taxon>
        <taxon>Actinomycetota</taxon>
        <taxon>Actinomycetes</taxon>
        <taxon>Micrococcales</taxon>
        <taxon>Micrococcaceae</taxon>
        <taxon>Arthrobacter</taxon>
    </lineage>
</organism>
<dbReference type="PROSITE" id="PS50995">
    <property type="entry name" value="HTH_MARR_2"/>
    <property type="match status" value="1"/>
</dbReference>
<evidence type="ECO:0000259" key="1">
    <source>
        <dbReference type="PROSITE" id="PS50995"/>
    </source>
</evidence>